<protein>
    <submittedName>
        <fullName evidence="2">Cell envelope-related transcriptional attenuator</fullName>
    </submittedName>
</protein>
<gene>
    <name evidence="2" type="ORF">TM51_13210</name>
</gene>
<reference evidence="2 3" key="1">
    <citation type="journal article" date="2013" name="Genome Announc.">
        <title>Draft Genome Sequence of the Lignocellulose Decomposer Thermobifida fusca Strain TM51.</title>
        <authorList>
            <person name="Toth A."/>
            <person name="Barna T."/>
            <person name="Nagy I."/>
            <person name="Horvath B."/>
            <person name="Nagy I."/>
            <person name="Tancsics A."/>
            <person name="Kriszt B."/>
            <person name="Baka E."/>
            <person name="Fekete C."/>
            <person name="Kukolya J."/>
        </authorList>
    </citation>
    <scope>NUCLEOTIDE SEQUENCE [LARGE SCALE GENOMIC DNA]</scope>
    <source>
        <strain evidence="2 3">TM51</strain>
    </source>
</reference>
<sequence>MADRPHPYDRAPGGSSGSHDRTGVFRRNPDGGLPDRIDSLYRPEPAARSASDAAATRRLSRTSGTPPRRPTPRSRGRDSGGWERRERERRAR</sequence>
<name>A0A9P2WQ18_THEFU</name>
<comment type="caution">
    <text evidence="2">The sequence shown here is derived from an EMBL/GenBank/DDBJ whole genome shotgun (WGS) entry which is preliminary data.</text>
</comment>
<organism evidence="2 3">
    <name type="scientific">Thermobifida fusca TM51</name>
    <dbReference type="NCBI Taxonomy" id="1169414"/>
    <lineage>
        <taxon>Bacteria</taxon>
        <taxon>Bacillati</taxon>
        <taxon>Actinomycetota</taxon>
        <taxon>Actinomycetes</taxon>
        <taxon>Streptosporangiales</taxon>
        <taxon>Nocardiopsidaceae</taxon>
        <taxon>Thermobifida</taxon>
    </lineage>
</organism>
<dbReference type="AlphaFoldDB" id="A0A9P2WQ18"/>
<evidence type="ECO:0000313" key="3">
    <source>
        <dbReference type="Proteomes" id="UP000014184"/>
    </source>
</evidence>
<keyword evidence="3" id="KW-1185">Reference proteome</keyword>
<proteinExistence type="predicted"/>
<feature type="compositionally biased region" description="Basic and acidic residues" evidence="1">
    <location>
        <begin position="18"/>
        <end position="41"/>
    </location>
</feature>
<dbReference type="Proteomes" id="UP000014184">
    <property type="component" value="Unassembled WGS sequence"/>
</dbReference>
<evidence type="ECO:0000256" key="1">
    <source>
        <dbReference type="SAM" id="MobiDB-lite"/>
    </source>
</evidence>
<evidence type="ECO:0000313" key="2">
    <source>
        <dbReference type="EMBL" id="EOR70351.1"/>
    </source>
</evidence>
<feature type="non-terminal residue" evidence="2">
    <location>
        <position position="92"/>
    </location>
</feature>
<accession>A0A9P2WQ18</accession>
<feature type="region of interest" description="Disordered" evidence="1">
    <location>
        <begin position="1"/>
        <end position="92"/>
    </location>
</feature>
<feature type="compositionally biased region" description="Low complexity" evidence="1">
    <location>
        <begin position="46"/>
        <end position="66"/>
    </location>
</feature>
<feature type="compositionally biased region" description="Basic and acidic residues" evidence="1">
    <location>
        <begin position="75"/>
        <end position="92"/>
    </location>
</feature>
<dbReference type="EMBL" id="AOSG01000077">
    <property type="protein sequence ID" value="EOR70351.1"/>
    <property type="molecule type" value="Genomic_DNA"/>
</dbReference>